<dbReference type="Gene3D" id="4.10.900.10">
    <property type="entry name" value="TCF3-CBD (Catenin binding domain)"/>
    <property type="match status" value="1"/>
</dbReference>
<dbReference type="PROSITE" id="PS01186">
    <property type="entry name" value="EGF_2"/>
    <property type="match status" value="5"/>
</dbReference>
<keyword evidence="3 13" id="KW-0812">Transmembrane</keyword>
<dbReference type="Pfam" id="PF12661">
    <property type="entry name" value="hEGF"/>
    <property type="match status" value="2"/>
</dbReference>
<dbReference type="GO" id="GO:0000902">
    <property type="term" value="P:cell morphogenesis"/>
    <property type="evidence" value="ECO:0007669"/>
    <property type="project" value="TreeGrafter"/>
</dbReference>
<dbReference type="InterPro" id="IPR001791">
    <property type="entry name" value="Laminin_G"/>
</dbReference>
<feature type="disulfide bond" evidence="12">
    <location>
        <begin position="1061"/>
        <end position="1070"/>
    </location>
</feature>
<dbReference type="Pfam" id="PF00008">
    <property type="entry name" value="EGF"/>
    <property type="match status" value="9"/>
</dbReference>
<feature type="domain" description="Cadherin" evidence="19">
    <location>
        <begin position="2"/>
        <end position="35"/>
    </location>
</feature>
<evidence type="ECO:0000256" key="10">
    <source>
        <dbReference type="ARBA" id="ARBA00023180"/>
    </source>
</evidence>
<feature type="region of interest" description="Disordered" evidence="15">
    <location>
        <begin position="2064"/>
        <end position="2114"/>
    </location>
</feature>
<evidence type="ECO:0000256" key="3">
    <source>
        <dbReference type="ARBA" id="ARBA00022692"/>
    </source>
</evidence>
<dbReference type="FunFam" id="2.10.25.10:FF:000006">
    <property type="entry name" value="Versican core protein-like isoform 1"/>
    <property type="match status" value="2"/>
</dbReference>
<feature type="domain" description="EGF-like" evidence="18">
    <location>
        <begin position="1078"/>
        <end position="1114"/>
    </location>
</feature>
<keyword evidence="13" id="KW-0130">Cell adhesion</keyword>
<dbReference type="Pfam" id="PF02210">
    <property type="entry name" value="Laminin_G_2"/>
    <property type="match status" value="2"/>
</dbReference>
<comment type="subcellular location">
    <subcellularLocation>
        <location evidence="13">Cell membrane</location>
        <topology evidence="13">Single-pass type I membrane protein</topology>
    </subcellularLocation>
    <subcellularLocation>
        <location evidence="1">Membrane</location>
        <topology evidence="1">Single-pass membrane protein</topology>
    </subcellularLocation>
</comment>
<feature type="disulfide bond" evidence="12">
    <location>
        <begin position="1307"/>
        <end position="1316"/>
    </location>
</feature>
<dbReference type="GO" id="GO:0005912">
    <property type="term" value="C:adherens junction"/>
    <property type="evidence" value="ECO:0007669"/>
    <property type="project" value="TreeGrafter"/>
</dbReference>
<feature type="domain" description="EGF-like" evidence="18">
    <location>
        <begin position="1160"/>
        <end position="1197"/>
    </location>
</feature>
<feature type="compositionally biased region" description="Polar residues" evidence="15">
    <location>
        <begin position="2039"/>
        <end position="2048"/>
    </location>
</feature>
<dbReference type="SUPFAM" id="SSF49313">
    <property type="entry name" value="Cadherin-like"/>
    <property type="match status" value="7"/>
</dbReference>
<keyword evidence="5" id="KW-0677">Repeat</keyword>
<dbReference type="PROSITE" id="PS50268">
    <property type="entry name" value="CADHERIN_2"/>
    <property type="match status" value="8"/>
</dbReference>
<name>A0A2P1GIV1_OSCLO</name>
<dbReference type="Gene3D" id="2.10.25.10">
    <property type="entry name" value="Laminin"/>
    <property type="match status" value="13"/>
</dbReference>
<accession>A0A2P1GIV1</accession>
<dbReference type="InterPro" id="IPR020894">
    <property type="entry name" value="Cadherin_CS"/>
</dbReference>
<dbReference type="GO" id="GO:0007156">
    <property type="term" value="P:homophilic cell adhesion via plasma membrane adhesion molecules"/>
    <property type="evidence" value="ECO:0007669"/>
    <property type="project" value="InterPro"/>
</dbReference>
<dbReference type="PANTHER" id="PTHR24027">
    <property type="entry name" value="CADHERIN-23"/>
    <property type="match status" value="1"/>
</dbReference>
<reference evidence="20" key="1">
    <citation type="submission" date="2017-08" db="EMBL/GenBank/DDBJ databases">
        <title>New genomic data challenges the traditional vision of epithelium evolution in sponges and ctenophores.</title>
        <authorList>
            <person name="Belahbib H."/>
            <person name="Renard E."/>
            <person name="Santini S."/>
            <person name="Jourda C."/>
            <person name="Claverie J.-M."/>
            <person name="Borchiellini C."/>
            <person name="Le Bivic A."/>
        </authorList>
    </citation>
    <scope>NUCLEOTIDE SEQUENCE</scope>
</reference>
<proteinExistence type="evidence at transcript level"/>
<dbReference type="InterPro" id="IPR001881">
    <property type="entry name" value="EGF-like_Ca-bd_dom"/>
</dbReference>
<feature type="domain" description="Cadherin" evidence="19">
    <location>
        <begin position="143"/>
        <end position="241"/>
    </location>
</feature>
<feature type="domain" description="EGF-like" evidence="18">
    <location>
        <begin position="1281"/>
        <end position="1317"/>
    </location>
</feature>
<feature type="domain" description="Cadherin" evidence="19">
    <location>
        <begin position="552"/>
        <end position="654"/>
    </location>
</feature>
<dbReference type="FunFam" id="2.10.25.10:FF:000173">
    <property type="entry name" value="Neurogenic locus notch protein 2"/>
    <property type="match status" value="1"/>
</dbReference>
<dbReference type="SMART" id="SM00179">
    <property type="entry name" value="EGF_CA"/>
    <property type="match status" value="11"/>
</dbReference>
<dbReference type="SUPFAM" id="SSF49899">
    <property type="entry name" value="Concanavalin A-like lectins/glucanases"/>
    <property type="match status" value="2"/>
</dbReference>
<dbReference type="CDD" id="cd11304">
    <property type="entry name" value="Cadherin_repeat"/>
    <property type="match status" value="7"/>
</dbReference>
<dbReference type="SMART" id="SM00282">
    <property type="entry name" value="LamG"/>
    <property type="match status" value="2"/>
</dbReference>
<dbReference type="PROSITE" id="PS01187">
    <property type="entry name" value="EGF_CA"/>
    <property type="match status" value="1"/>
</dbReference>
<dbReference type="GO" id="GO:0044331">
    <property type="term" value="P:cell-cell adhesion mediated by cadherin"/>
    <property type="evidence" value="ECO:0007669"/>
    <property type="project" value="TreeGrafter"/>
</dbReference>
<keyword evidence="9 12" id="KW-1015">Disulfide bond</keyword>
<sequence>MSEYVLLVQASNAVGNAYGVLHVSVVDANDNRPEFQPSEYRLRVSENRAIGAEVGDVIATDLDSGLNKNITYGLKGVLDAHLFDVNQETGHITTKAVFDRENLTSAYFHVVARAEDRGIPSLGAETLVRIEVADVNDNRPAFAQSEYTISVREDVPLGYTLPLTLQVNDLDSSSLFSFSITAGNVKNAFGVLSGKLTVRRSLDFEILQAYRLEISVNDGLFQSTTLVTVNIIDVDDVAPAFPNASYVISASEDVTTGSYVFQLSATDADSTPYQIKYSMFVTRGSDSFAINASTGTVRTTGVLDREIDRLCEYSVVATDSAGNQGYALLTVHLNDVNDRKPAFNEGPYVAYVKENAALGTLVGRFTADDDDLGKNSALTYSLIDSADGQFYINSANGRIFTNGYLDRETVSEYRITVGASDGGAVSLSGEANVTIVVEDVNDNAPYFKSAYMGSRVYEDASPGWDVLVLSAQDRDVGTNALVDYVIESGNENRVFAVEDNIIKIARMPKEFPDTRQYSLTVNVLDRGVPRLQGSGNVIVGILDANDHAPVFGASTYDVAVPEDVQLFTDILTVNATDADLGTNGKVRFRLVDSYDCFHLTAEGRLQAIYSLDYETRKLYNLTVEAIDEGHRIQFTSTAALIVKVTDVNDNAPLFATPAYVATVIENSPSIGSVIEVKASDPDTGDGGRITYALKYASDMFSLNSSTGILSAVSDFDREVRSYYNLTVLATDGGYPSLTGSAVIYVAIGDVNDNPSEGGGKRIDIVAQQGKLRIGKIGDINPGDPDTGDSFLCKDVRSSQPDAITVDDNCSVILTSADLVSEAIVRVKATDEVHPYVDCNVTIGVHYLTENEMNNFVVIEINETAEYLLDVGYVKLKHYFAIALDVSESQIQVISINKSKRNTSQVALAVNGWSEDLIVATLSRSMQKFPFGIASVPVDMCVDEPCQNLGKCINVKSVAQDDAVSLSTRSSALIRPRVETSSTCACQPGTTGLYCQTDIDECFSSPCQNGGTCVDQLHGFACLCPEYATGSICENAPDACTQKPCQNGGICRSRESEYECLCSNAYTGSNCEISIFDPREDACASASCQNGATCTAGRSGFTCTCSLGFTGKTCAKATSETRSCTSNPCKHGGTCRNGATGYVCSCPSEYLNVEGSDCSWENNPCDLLPCLNGGTCYEGRFGRYGCDCADGFSGIDCQVPPPVCESNPCQNGGRCLQDVSGEYDCACTEMFYGRNCQHSISPPDYCSLMPCRHGGNCTSGRNTYTCSCASGYYGNQCQHVGTIDACSSNPCLYGGQCTVNGSDFTCACSPGFYGERCAYEYDHCYSTPCSNGGTCVADVNSFVCACPLGVGGRLCEILCPVGYTGIDCDENVDVCTSMHCLNNGTCYAENGLAVCACSDNFDGPLCQRSKTCDCKHGGNCQSEECVCPSEYDGPRCELTSVTFGGRGAYRTFPPITMNVRGGTVLLEISTLSSDGFIMYNSQWVRSRANDVIAIQLINGRISLIIDMGDGSETFGVEGVRVDDGKWHSIAVTRVGKNVHLSVDSCAADDETCQREGTTLGLKEDLNVGLPLYFGSHPDSSVKTNGFEGCIRNVYIDGEIVDLADYVLENGTTEGCTAMTRCTAESCAEGATCVESYDGFECVCPLGKSGRHCEQDAEAVTFTGSNFIRYSLVQRLSRRDVSSSMRSAFGESFSFVIRPQKPNGLLLEISHPNNSEFSRLELTSGYLRYSYDIGNGVYNVTSNETLLNDRYHAITLQRSGTSVTMTIDEDFRQSFDQSGAEKTLEFDPNEVYIGGTPTRSGFSGCLKDPRYDETSLPLSGSNDVARASPSSTEGLALGCSCPDLCSATPCSEPEQYCVQSKADKCFSRICVSFNCSLCENGASCDDNKRKCVCPPGYAGDLCSDYSLTESHVKSDKFLLQVVVAGTLSFAFLFALVVVLVRCRNYRNATIEAEKPPVVLTSVRVTQRRPGSDRFQTVVSYGEEGGGEKDNALFAVTSFVNRGAASRSPQSTPSKSPLDFKLGNPAYTDDDDDSESSTESSRSNVAKTCASTPQIKRPGIAIYRCSTAPPESVPVTNTHVASPRRRAYKSISTAEALSSPRRATQRRRRESPNVGRAKVNLSRSIQRADNLTRDAFPSDELVCYSYEGCGSFAGSLSSISSSVSITVRFISFLNFLDVNKIEMVSDVQLFSNFWWLIDGIFKYFLQLL</sequence>
<feature type="disulfide bond" evidence="12">
    <location>
        <begin position="1187"/>
        <end position="1196"/>
    </location>
</feature>
<evidence type="ECO:0000256" key="5">
    <source>
        <dbReference type="ARBA" id="ARBA00022737"/>
    </source>
</evidence>
<evidence type="ECO:0000259" key="17">
    <source>
        <dbReference type="PROSITE" id="PS50025"/>
    </source>
</evidence>
<dbReference type="GO" id="GO:0016339">
    <property type="term" value="P:calcium-dependent cell-cell adhesion via plasma membrane cell adhesion molecules"/>
    <property type="evidence" value="ECO:0007669"/>
    <property type="project" value="TreeGrafter"/>
</dbReference>
<feature type="disulfide bond" evidence="12">
    <location>
        <begin position="1396"/>
        <end position="1405"/>
    </location>
</feature>
<dbReference type="InterPro" id="IPR027397">
    <property type="entry name" value="Catenin-bd_sf"/>
</dbReference>
<feature type="disulfide bond" evidence="12">
    <location>
        <begin position="985"/>
        <end position="994"/>
    </location>
</feature>
<feature type="domain" description="EGF-like" evidence="18">
    <location>
        <begin position="1370"/>
        <end position="1406"/>
    </location>
</feature>
<dbReference type="FunFam" id="2.60.40.60:FF:000033">
    <property type="entry name" value="FAT atypical cadherin 1"/>
    <property type="match status" value="1"/>
</dbReference>
<dbReference type="FunFam" id="2.10.25.10:FF:000012">
    <property type="entry name" value="Delta-like protein"/>
    <property type="match status" value="1"/>
</dbReference>
<feature type="disulfide bond" evidence="12">
    <location>
        <begin position="1891"/>
        <end position="1900"/>
    </location>
</feature>
<evidence type="ECO:0000256" key="7">
    <source>
        <dbReference type="ARBA" id="ARBA00022989"/>
    </source>
</evidence>
<feature type="domain" description="EGF-like" evidence="18">
    <location>
        <begin position="997"/>
        <end position="1033"/>
    </location>
</feature>
<feature type="transmembrane region" description="Helical" evidence="16">
    <location>
        <begin position="1915"/>
        <end position="1938"/>
    </location>
</feature>
<keyword evidence="7 16" id="KW-1133">Transmembrane helix</keyword>
<feature type="domain" description="Cadherin" evidence="19">
    <location>
        <begin position="448"/>
        <end position="551"/>
    </location>
</feature>
<dbReference type="InterPro" id="IPR000233">
    <property type="entry name" value="Cadherin_Y-type_LIR"/>
</dbReference>
<feature type="disulfide bond" evidence="12">
    <location>
        <begin position="1023"/>
        <end position="1032"/>
    </location>
</feature>
<dbReference type="SMART" id="SM00112">
    <property type="entry name" value="CA"/>
    <property type="match status" value="7"/>
</dbReference>
<dbReference type="CDD" id="cd00110">
    <property type="entry name" value="LamG"/>
    <property type="match status" value="2"/>
</dbReference>
<dbReference type="InterPro" id="IPR000152">
    <property type="entry name" value="EGF-type_Asp/Asn_hydroxyl_site"/>
</dbReference>
<dbReference type="InterPro" id="IPR015919">
    <property type="entry name" value="Cadherin-like_sf"/>
</dbReference>
<feature type="disulfide bond" evidence="12">
    <location>
        <begin position="1104"/>
        <end position="1113"/>
    </location>
</feature>
<dbReference type="Gene3D" id="2.60.40.60">
    <property type="entry name" value="Cadherins"/>
    <property type="match status" value="7"/>
</dbReference>
<feature type="domain" description="Laminin G" evidence="17">
    <location>
        <begin position="1655"/>
        <end position="1837"/>
    </location>
</feature>
<comment type="caution">
    <text evidence="12">Lacks conserved residue(s) required for the propagation of feature annotation.</text>
</comment>
<feature type="disulfide bond" evidence="12">
    <location>
        <begin position="1642"/>
        <end position="1651"/>
    </location>
</feature>
<dbReference type="GO" id="GO:0007043">
    <property type="term" value="P:cell-cell junction assembly"/>
    <property type="evidence" value="ECO:0007669"/>
    <property type="project" value="TreeGrafter"/>
</dbReference>
<evidence type="ECO:0000256" key="15">
    <source>
        <dbReference type="SAM" id="MobiDB-lite"/>
    </source>
</evidence>
<dbReference type="PANTHER" id="PTHR24027:SF422">
    <property type="entry name" value="CADHERIN DOMAIN-CONTAINING PROTEIN"/>
    <property type="match status" value="1"/>
</dbReference>
<feature type="domain" description="EGF-like" evidence="18">
    <location>
        <begin position="1199"/>
        <end position="1236"/>
    </location>
</feature>
<dbReference type="InterPro" id="IPR018097">
    <property type="entry name" value="EGF_Ca-bd_CS"/>
</dbReference>
<feature type="domain" description="EGF-like" evidence="18">
    <location>
        <begin position="1241"/>
        <end position="1277"/>
    </location>
</feature>
<dbReference type="InterPro" id="IPR013032">
    <property type="entry name" value="EGF-like_CS"/>
</dbReference>
<dbReference type="FunFam" id="2.60.40.60:FF:000020">
    <property type="entry name" value="Dachsous cadherin-related 1b"/>
    <property type="match status" value="3"/>
</dbReference>
<feature type="domain" description="EGF-like" evidence="18">
    <location>
        <begin position="936"/>
        <end position="995"/>
    </location>
</feature>
<dbReference type="InterPro" id="IPR002126">
    <property type="entry name" value="Cadherin-like_dom"/>
</dbReference>
<keyword evidence="10" id="KW-0325">Glycoprotein</keyword>
<dbReference type="PRINTS" id="PR00205">
    <property type="entry name" value="CADHERIN"/>
</dbReference>
<dbReference type="PROSITE" id="PS00232">
    <property type="entry name" value="CADHERIN_1"/>
    <property type="match status" value="5"/>
</dbReference>
<dbReference type="SUPFAM" id="SSF57184">
    <property type="entry name" value="Growth factor receptor domain"/>
    <property type="match status" value="1"/>
</dbReference>
<dbReference type="PROSITE" id="PS50025">
    <property type="entry name" value="LAM_G_DOMAIN"/>
    <property type="match status" value="2"/>
</dbReference>
<dbReference type="PROSITE" id="PS00010">
    <property type="entry name" value="ASX_HYDROXYL"/>
    <property type="match status" value="2"/>
</dbReference>
<evidence type="ECO:0000256" key="9">
    <source>
        <dbReference type="ARBA" id="ARBA00023157"/>
    </source>
</evidence>
<evidence type="ECO:0000256" key="4">
    <source>
        <dbReference type="ARBA" id="ARBA00022729"/>
    </source>
</evidence>
<dbReference type="Pfam" id="PF00028">
    <property type="entry name" value="Cadherin"/>
    <property type="match status" value="7"/>
</dbReference>
<dbReference type="Pfam" id="PF01049">
    <property type="entry name" value="CADH_Y-type_LIR"/>
    <property type="match status" value="1"/>
</dbReference>
<feature type="domain" description="EGF-like" evidence="18">
    <location>
        <begin position="1119"/>
        <end position="1158"/>
    </location>
</feature>
<feature type="domain" description="Cadherin" evidence="19">
    <location>
        <begin position="655"/>
        <end position="756"/>
    </location>
</feature>
<dbReference type="CDD" id="cd00054">
    <property type="entry name" value="EGF_CA"/>
    <property type="match status" value="10"/>
</dbReference>
<feature type="disulfide bond" evidence="12">
    <location>
        <begin position="1345"/>
        <end position="1354"/>
    </location>
</feature>
<dbReference type="GO" id="GO:0045296">
    <property type="term" value="F:cadherin binding"/>
    <property type="evidence" value="ECO:0007669"/>
    <property type="project" value="TreeGrafter"/>
</dbReference>
<dbReference type="GO" id="GO:0016477">
    <property type="term" value="P:cell migration"/>
    <property type="evidence" value="ECO:0007669"/>
    <property type="project" value="TreeGrafter"/>
</dbReference>
<protein>
    <submittedName>
        <fullName evidence="20">E-cadherin</fullName>
    </submittedName>
</protein>
<evidence type="ECO:0000256" key="12">
    <source>
        <dbReference type="PROSITE-ProRule" id="PRU00076"/>
    </source>
</evidence>
<feature type="domain" description="EGF-like" evidence="18">
    <location>
        <begin position="1035"/>
        <end position="1071"/>
    </location>
</feature>
<evidence type="ECO:0000256" key="6">
    <source>
        <dbReference type="ARBA" id="ARBA00022837"/>
    </source>
</evidence>
<dbReference type="GO" id="GO:0005509">
    <property type="term" value="F:calcium ion binding"/>
    <property type="evidence" value="ECO:0007669"/>
    <property type="project" value="UniProtKB-UniRule"/>
</dbReference>
<dbReference type="PRINTS" id="PR00010">
    <property type="entry name" value="EGFBLOOD"/>
</dbReference>
<evidence type="ECO:0000256" key="11">
    <source>
        <dbReference type="PROSITE-ProRule" id="PRU00043"/>
    </source>
</evidence>
<feature type="domain" description="Cadherin" evidence="19">
    <location>
        <begin position="344"/>
        <end position="447"/>
    </location>
</feature>
<dbReference type="SMART" id="SM00181">
    <property type="entry name" value="EGF"/>
    <property type="match status" value="14"/>
</dbReference>
<dbReference type="EMBL" id="MF780952">
    <property type="protein sequence ID" value="AVM85876.1"/>
    <property type="molecule type" value="mRNA"/>
</dbReference>
<dbReference type="SUPFAM" id="SSF57196">
    <property type="entry name" value="EGF/Laminin"/>
    <property type="match status" value="8"/>
</dbReference>
<dbReference type="InterPro" id="IPR000742">
    <property type="entry name" value="EGF"/>
</dbReference>
<keyword evidence="4" id="KW-0732">Signal</keyword>
<dbReference type="Gene3D" id="2.60.120.200">
    <property type="match status" value="2"/>
</dbReference>
<dbReference type="InterPro" id="IPR013320">
    <property type="entry name" value="ConA-like_dom_sf"/>
</dbReference>
<evidence type="ECO:0000256" key="1">
    <source>
        <dbReference type="ARBA" id="ARBA00004167"/>
    </source>
</evidence>
<evidence type="ECO:0000256" key="8">
    <source>
        <dbReference type="ARBA" id="ARBA00023136"/>
    </source>
</evidence>
<evidence type="ECO:0000256" key="16">
    <source>
        <dbReference type="SAM" id="Phobius"/>
    </source>
</evidence>
<evidence type="ECO:0000313" key="20">
    <source>
        <dbReference type="EMBL" id="AVM85876.1"/>
    </source>
</evidence>
<feature type="disulfide bond" evidence="12">
    <location>
        <begin position="1226"/>
        <end position="1235"/>
    </location>
</feature>
<keyword evidence="2 12" id="KW-0245">EGF-like domain</keyword>
<feature type="domain" description="EGF-like" evidence="18">
    <location>
        <begin position="1869"/>
        <end position="1901"/>
    </location>
</feature>
<organism evidence="20">
    <name type="scientific">Oscarella lobularis</name>
    <name type="common">Bubble oscar sponge</name>
    <name type="synonym">Halisarca lobularis</name>
    <dbReference type="NCBI Taxonomy" id="121494"/>
    <lineage>
        <taxon>Eukaryota</taxon>
        <taxon>Metazoa</taxon>
        <taxon>Porifera</taxon>
        <taxon>Homoscleromorpha</taxon>
        <taxon>Homosclerophorida</taxon>
        <taxon>Oscarellidae</taxon>
        <taxon>Oscarella</taxon>
    </lineage>
</organism>
<keyword evidence="8 16" id="KW-0472">Membrane</keyword>
<dbReference type="InterPro" id="IPR039808">
    <property type="entry name" value="Cadherin"/>
</dbReference>
<feature type="domain" description="EGF-like" evidence="18">
    <location>
        <begin position="1319"/>
        <end position="1355"/>
    </location>
</feature>
<feature type="disulfide bond" evidence="12">
    <location>
        <begin position="1267"/>
        <end position="1276"/>
    </location>
</feature>
<dbReference type="PROSITE" id="PS00022">
    <property type="entry name" value="EGF_1"/>
    <property type="match status" value="12"/>
</dbReference>
<dbReference type="GO" id="GO:0016342">
    <property type="term" value="C:catenin complex"/>
    <property type="evidence" value="ECO:0007669"/>
    <property type="project" value="TreeGrafter"/>
</dbReference>
<dbReference type="GO" id="GO:0034332">
    <property type="term" value="P:adherens junction organization"/>
    <property type="evidence" value="ECO:0007669"/>
    <property type="project" value="TreeGrafter"/>
</dbReference>
<dbReference type="GO" id="GO:0008013">
    <property type="term" value="F:beta-catenin binding"/>
    <property type="evidence" value="ECO:0007669"/>
    <property type="project" value="TreeGrafter"/>
</dbReference>
<evidence type="ECO:0000256" key="14">
    <source>
        <dbReference type="RuleBase" id="RU004357"/>
    </source>
</evidence>
<comment type="function">
    <text evidence="14">Cadherins are calcium-dependent cell adhesion proteins.</text>
</comment>
<keyword evidence="6 11" id="KW-0106">Calcium</keyword>
<evidence type="ECO:0000259" key="19">
    <source>
        <dbReference type="PROSITE" id="PS50268"/>
    </source>
</evidence>
<dbReference type="PROSITE" id="PS50026">
    <property type="entry name" value="EGF_3"/>
    <property type="match status" value="13"/>
</dbReference>
<feature type="domain" description="Cadherin" evidence="19">
    <location>
        <begin position="242"/>
        <end position="343"/>
    </location>
</feature>
<evidence type="ECO:0000259" key="18">
    <source>
        <dbReference type="PROSITE" id="PS50026"/>
    </source>
</evidence>
<feature type="domain" description="EGF-like" evidence="18">
    <location>
        <begin position="1616"/>
        <end position="1652"/>
    </location>
</feature>
<feature type="domain" description="Laminin G" evidence="17">
    <location>
        <begin position="1438"/>
        <end position="1614"/>
    </location>
</feature>
<evidence type="ECO:0000256" key="2">
    <source>
        <dbReference type="ARBA" id="ARBA00022536"/>
    </source>
</evidence>
<evidence type="ECO:0000256" key="13">
    <source>
        <dbReference type="RuleBase" id="RU003318"/>
    </source>
</evidence>
<feature type="region of interest" description="Disordered" evidence="15">
    <location>
        <begin position="2001"/>
        <end position="2048"/>
    </location>
</feature>
<dbReference type="InterPro" id="IPR009030">
    <property type="entry name" value="Growth_fac_rcpt_cys_sf"/>
</dbReference>
<dbReference type="FunFam" id="2.60.40.60:FF:000058">
    <property type="entry name" value="FAT atypical cadherin 3"/>
    <property type="match status" value="1"/>
</dbReference>
<feature type="domain" description="Cadherin" evidence="19">
    <location>
        <begin position="36"/>
        <end position="142"/>
    </location>
</feature>